<comment type="caution">
    <text evidence="1">The sequence shown here is derived from an EMBL/GenBank/DDBJ whole genome shotgun (WGS) entry which is preliminary data.</text>
</comment>
<proteinExistence type="predicted"/>
<reference evidence="2" key="1">
    <citation type="journal article" date="2019" name="Int. J. Syst. Evol. Microbiol.">
        <title>The Global Catalogue of Microorganisms (GCM) 10K type strain sequencing project: providing services to taxonomists for standard genome sequencing and annotation.</title>
        <authorList>
            <consortium name="The Broad Institute Genomics Platform"/>
            <consortium name="The Broad Institute Genome Sequencing Center for Infectious Disease"/>
            <person name="Wu L."/>
            <person name="Ma J."/>
        </authorList>
    </citation>
    <scope>NUCLEOTIDE SEQUENCE [LARGE SCALE GENOMIC DNA]</scope>
    <source>
        <strain evidence="2">JCM 3272</strain>
    </source>
</reference>
<sequence length="60" mass="5960">MSTVTLAALLVVGIAVGVDAMPPVVGLGLGAAFTVAAETKMLVRPSSAAVVIRPIETLLT</sequence>
<evidence type="ECO:0000313" key="1">
    <source>
        <dbReference type="EMBL" id="GAA2351507.1"/>
    </source>
</evidence>
<organism evidence="1 2">
    <name type="scientific">Dactylosporangium salmoneum</name>
    <dbReference type="NCBI Taxonomy" id="53361"/>
    <lineage>
        <taxon>Bacteria</taxon>
        <taxon>Bacillati</taxon>
        <taxon>Actinomycetota</taxon>
        <taxon>Actinomycetes</taxon>
        <taxon>Micromonosporales</taxon>
        <taxon>Micromonosporaceae</taxon>
        <taxon>Dactylosporangium</taxon>
    </lineage>
</organism>
<dbReference type="Proteomes" id="UP001501444">
    <property type="component" value="Unassembled WGS sequence"/>
</dbReference>
<dbReference type="EMBL" id="BAAARV010000031">
    <property type="protein sequence ID" value="GAA2351507.1"/>
    <property type="molecule type" value="Genomic_DNA"/>
</dbReference>
<keyword evidence="2" id="KW-1185">Reference proteome</keyword>
<evidence type="ECO:0000313" key="2">
    <source>
        <dbReference type="Proteomes" id="UP001501444"/>
    </source>
</evidence>
<gene>
    <name evidence="1" type="ORF">GCM10010170_041690</name>
</gene>
<protein>
    <submittedName>
        <fullName evidence="1">Uncharacterized protein</fullName>
    </submittedName>
</protein>
<name>A0ABP5TGH6_9ACTN</name>
<accession>A0ABP5TGH6</accession>